<dbReference type="EMBL" id="JBBWRZ010000011">
    <property type="protein sequence ID" value="KAK8226185.1"/>
    <property type="molecule type" value="Genomic_DNA"/>
</dbReference>
<gene>
    <name evidence="3" type="ORF">HDK90DRAFT_78871</name>
</gene>
<keyword evidence="2" id="KW-0732">Signal</keyword>
<name>A0ABR1YDC1_9PEZI</name>
<sequence>MLTLASRLFVIWRQLVLTRVLDQAIILQDDTRLRLTGLSTRRRAEETATTATLAALRAHFPAATTATAATPSSSLAGPRPRPRPRSTREEERQYAIPMNVVQEVVYQEHLTMQPRAMNGGPLDGWAKGEGGRTGCVRRISRSICRWGGGRRGRRKRGRVGLWMMRMRGGEVPCVVGCGLGGWLDLGSVFGFCFGFGLVGELGNYWSIKLVT</sequence>
<evidence type="ECO:0000256" key="2">
    <source>
        <dbReference type="SAM" id="SignalP"/>
    </source>
</evidence>
<reference evidence="3 4" key="1">
    <citation type="submission" date="2024-04" db="EMBL/GenBank/DDBJ databases">
        <title>Phyllosticta paracitricarpa is synonymous to the EU quarantine fungus P. citricarpa based on phylogenomic analyses.</title>
        <authorList>
            <consortium name="Lawrence Berkeley National Laboratory"/>
            <person name="Van Ingen-Buijs V.A."/>
            <person name="Van Westerhoven A.C."/>
            <person name="Haridas S."/>
            <person name="Skiadas P."/>
            <person name="Martin F."/>
            <person name="Groenewald J.Z."/>
            <person name="Crous P.W."/>
            <person name="Seidl M.F."/>
        </authorList>
    </citation>
    <scope>NUCLEOTIDE SEQUENCE [LARGE SCALE GENOMIC DNA]</scope>
    <source>
        <strain evidence="3 4">CBS 123374</strain>
    </source>
</reference>
<feature type="region of interest" description="Disordered" evidence="1">
    <location>
        <begin position="63"/>
        <end position="93"/>
    </location>
</feature>
<protein>
    <submittedName>
        <fullName evidence="3">Uncharacterized protein</fullName>
    </submittedName>
</protein>
<keyword evidence="4" id="KW-1185">Reference proteome</keyword>
<organism evidence="3 4">
    <name type="scientific">Phyllosticta capitalensis</name>
    <dbReference type="NCBI Taxonomy" id="121624"/>
    <lineage>
        <taxon>Eukaryota</taxon>
        <taxon>Fungi</taxon>
        <taxon>Dikarya</taxon>
        <taxon>Ascomycota</taxon>
        <taxon>Pezizomycotina</taxon>
        <taxon>Dothideomycetes</taxon>
        <taxon>Dothideomycetes incertae sedis</taxon>
        <taxon>Botryosphaeriales</taxon>
        <taxon>Phyllostictaceae</taxon>
        <taxon>Phyllosticta</taxon>
    </lineage>
</organism>
<feature type="signal peptide" evidence="2">
    <location>
        <begin position="1"/>
        <end position="18"/>
    </location>
</feature>
<feature type="chain" id="PRO_5047048967" evidence="2">
    <location>
        <begin position="19"/>
        <end position="211"/>
    </location>
</feature>
<dbReference type="Proteomes" id="UP001492380">
    <property type="component" value="Unassembled WGS sequence"/>
</dbReference>
<comment type="caution">
    <text evidence="3">The sequence shown here is derived from an EMBL/GenBank/DDBJ whole genome shotgun (WGS) entry which is preliminary data.</text>
</comment>
<proteinExistence type="predicted"/>
<evidence type="ECO:0000313" key="4">
    <source>
        <dbReference type="Proteomes" id="UP001492380"/>
    </source>
</evidence>
<evidence type="ECO:0000256" key="1">
    <source>
        <dbReference type="SAM" id="MobiDB-lite"/>
    </source>
</evidence>
<evidence type="ECO:0000313" key="3">
    <source>
        <dbReference type="EMBL" id="KAK8226185.1"/>
    </source>
</evidence>
<accession>A0ABR1YDC1</accession>